<dbReference type="Proteomes" id="UP000276834">
    <property type="component" value="Unassembled WGS sequence"/>
</dbReference>
<accession>A0A3L8Q405</accession>
<dbReference type="EMBL" id="QUSF01011688">
    <property type="protein sequence ID" value="RLV62065.1"/>
    <property type="molecule type" value="Genomic_DNA"/>
</dbReference>
<organism evidence="1 2">
    <name type="scientific">Chloebia gouldiae</name>
    <name type="common">Gouldian finch</name>
    <name type="synonym">Erythrura gouldiae</name>
    <dbReference type="NCBI Taxonomy" id="44316"/>
    <lineage>
        <taxon>Eukaryota</taxon>
        <taxon>Metazoa</taxon>
        <taxon>Chordata</taxon>
        <taxon>Craniata</taxon>
        <taxon>Vertebrata</taxon>
        <taxon>Euteleostomi</taxon>
        <taxon>Archelosauria</taxon>
        <taxon>Archosauria</taxon>
        <taxon>Dinosauria</taxon>
        <taxon>Saurischia</taxon>
        <taxon>Theropoda</taxon>
        <taxon>Coelurosauria</taxon>
        <taxon>Aves</taxon>
        <taxon>Neognathae</taxon>
        <taxon>Neoaves</taxon>
        <taxon>Telluraves</taxon>
        <taxon>Australaves</taxon>
        <taxon>Passeriformes</taxon>
        <taxon>Passeroidea</taxon>
        <taxon>Passeridae</taxon>
        <taxon>Chloebia</taxon>
    </lineage>
</organism>
<evidence type="ECO:0000313" key="2">
    <source>
        <dbReference type="Proteomes" id="UP000276834"/>
    </source>
</evidence>
<evidence type="ECO:0000313" key="1">
    <source>
        <dbReference type="EMBL" id="RLV62065.1"/>
    </source>
</evidence>
<proteinExistence type="predicted"/>
<sequence>MTSTKMPLGLRQGKTAIKGRPSLCSLHPLISTLPPPQESGAPVTPSHVLLPALQPLLPALWPLPTGQQLQ</sequence>
<gene>
    <name evidence="1" type="ORF">DV515_00019716</name>
</gene>
<dbReference type="AlphaFoldDB" id="A0A3L8Q405"/>
<name>A0A3L8Q405_CHLGU</name>
<keyword evidence="2" id="KW-1185">Reference proteome</keyword>
<protein>
    <submittedName>
        <fullName evidence="1">Uncharacterized protein</fullName>
    </submittedName>
</protein>
<reference evidence="1 2" key="1">
    <citation type="journal article" date="2018" name="Proc. R. Soc. B">
        <title>A non-coding region near Follistatin controls head colour polymorphism in the Gouldian finch.</title>
        <authorList>
            <person name="Toomey M.B."/>
            <person name="Marques C.I."/>
            <person name="Andrade P."/>
            <person name="Araujo P.M."/>
            <person name="Sabatino S."/>
            <person name="Gazda M.A."/>
            <person name="Afonso S."/>
            <person name="Lopes R.J."/>
            <person name="Corbo J.C."/>
            <person name="Carneiro M."/>
        </authorList>
    </citation>
    <scope>NUCLEOTIDE SEQUENCE [LARGE SCALE GENOMIC DNA]</scope>
    <source>
        <strain evidence="1">Red01</strain>
        <tissue evidence="1">Muscle</tissue>
    </source>
</reference>
<comment type="caution">
    <text evidence="1">The sequence shown here is derived from an EMBL/GenBank/DDBJ whole genome shotgun (WGS) entry which is preliminary data.</text>
</comment>